<dbReference type="eggNOG" id="COG0419">
    <property type="taxonomic scope" value="Bacteria"/>
</dbReference>
<dbReference type="AlphaFoldDB" id="F6DM31"/>
<dbReference type="Proteomes" id="UP000009234">
    <property type="component" value="Chromosome"/>
</dbReference>
<keyword evidence="3" id="KW-1185">Reference proteome</keyword>
<accession>F6DM31</accession>
<gene>
    <name evidence="2" type="ordered locus">Desru_1098</name>
</gene>
<dbReference type="HOGENOM" id="CLU_623656_0_0_9"/>
<dbReference type="eggNOG" id="COG5301">
    <property type="taxonomic scope" value="Bacteria"/>
</dbReference>
<dbReference type="EMBL" id="CP002780">
    <property type="protein sequence ID" value="AEG59373.1"/>
    <property type="molecule type" value="Genomic_DNA"/>
</dbReference>
<feature type="region of interest" description="Disordered" evidence="1">
    <location>
        <begin position="1"/>
        <end position="29"/>
    </location>
</feature>
<name>F6DM31_DESRL</name>
<dbReference type="STRING" id="696281.Desru_1098"/>
<reference evidence="3" key="1">
    <citation type="submission" date="2011-05" db="EMBL/GenBank/DDBJ databases">
        <title>Complete sequence of Desulfotomaculum ruminis DSM 2154.</title>
        <authorList>
            <person name="Lucas S."/>
            <person name="Copeland A."/>
            <person name="Lapidus A."/>
            <person name="Cheng J.-F."/>
            <person name="Goodwin L."/>
            <person name="Pitluck S."/>
            <person name="Lu M."/>
            <person name="Detter J.C."/>
            <person name="Han C."/>
            <person name="Tapia R."/>
            <person name="Land M."/>
            <person name="Hauser L."/>
            <person name="Kyrpides N."/>
            <person name="Ivanova N."/>
            <person name="Mikhailova N."/>
            <person name="Pagani I."/>
            <person name="Stams A.J.M."/>
            <person name="Plugge C.M."/>
            <person name="Muyzer G."/>
            <person name="Kuever J."/>
            <person name="Parshina S.N."/>
            <person name="Ivanova A.E."/>
            <person name="Nazina T.N."/>
            <person name="Brambilla E."/>
            <person name="Spring S."/>
            <person name="Klenk H.-P."/>
            <person name="Woyke T."/>
        </authorList>
    </citation>
    <scope>NUCLEOTIDE SEQUENCE [LARGE SCALE GENOMIC DNA]</scope>
    <source>
        <strain evidence="3">ATCC 23193 / DSM 2154 / NCIB 8452 / DL</strain>
    </source>
</reference>
<evidence type="ECO:0000256" key="1">
    <source>
        <dbReference type="SAM" id="MobiDB-lite"/>
    </source>
</evidence>
<dbReference type="RefSeq" id="WP_013841144.1">
    <property type="nucleotide sequence ID" value="NC_015589.1"/>
</dbReference>
<evidence type="ECO:0000313" key="2">
    <source>
        <dbReference type="EMBL" id="AEG59373.1"/>
    </source>
</evidence>
<proteinExistence type="predicted"/>
<dbReference type="KEGG" id="dru:Desru_1098"/>
<evidence type="ECO:0000313" key="3">
    <source>
        <dbReference type="Proteomes" id="UP000009234"/>
    </source>
</evidence>
<organism evidence="2 3">
    <name type="scientific">Desulforamulus ruminis (strain ATCC 23193 / DSM 2154 / NCIMB 8452 / DL)</name>
    <name type="common">Desulfotomaculum ruminis</name>
    <dbReference type="NCBI Taxonomy" id="696281"/>
    <lineage>
        <taxon>Bacteria</taxon>
        <taxon>Bacillati</taxon>
        <taxon>Bacillota</taxon>
        <taxon>Clostridia</taxon>
        <taxon>Eubacteriales</taxon>
        <taxon>Peptococcaceae</taxon>
        <taxon>Desulforamulus</taxon>
    </lineage>
</organism>
<feature type="compositionally biased region" description="Basic and acidic residues" evidence="1">
    <location>
        <begin position="10"/>
        <end position="29"/>
    </location>
</feature>
<reference evidence="2 3" key="2">
    <citation type="journal article" date="2012" name="Stand. Genomic Sci.">
        <title>Complete genome sequence of the sulfate-reducing firmicute Desulfotomaculum ruminis type strain (DL(T)).</title>
        <authorList>
            <person name="Spring S."/>
            <person name="Visser M."/>
            <person name="Lu M."/>
            <person name="Copeland A."/>
            <person name="Lapidus A."/>
            <person name="Lucas S."/>
            <person name="Cheng J.F."/>
            <person name="Han C."/>
            <person name="Tapia R."/>
            <person name="Goodwin L.A."/>
            <person name="Pitluck S."/>
            <person name="Ivanova N."/>
            <person name="Land M."/>
            <person name="Hauser L."/>
            <person name="Larimer F."/>
            <person name="Rohde M."/>
            <person name="Goker M."/>
            <person name="Detter J.C."/>
            <person name="Kyrpides N.C."/>
            <person name="Woyke T."/>
            <person name="Schaap P.J."/>
            <person name="Plugge C.M."/>
            <person name="Muyzer G."/>
            <person name="Kuever J."/>
            <person name="Pereira I.A."/>
            <person name="Parshina S.N."/>
            <person name="Bernier-Latmani R."/>
            <person name="Stams A.J."/>
            <person name="Klenk H.P."/>
        </authorList>
    </citation>
    <scope>NUCLEOTIDE SEQUENCE [LARGE SCALE GENOMIC DNA]</scope>
    <source>
        <strain evidence="3">ATCC 23193 / DSM 2154 / NCIB 8452 / DL</strain>
    </source>
</reference>
<sequence>MALSSMPDFTFKHMEQPDKLVDSPAANKEKFDSRGNEIRNYINSSLVPEILQAKQQIQQIDNKGAESIPITDTGNHFTATNVEGALEELFTSVSDGKNQVAAAITDKGVPASGSDTFGQLAGKIGEINTGVTPAGTAVVGDVLSGKTFINSTGSTLTGTMPNRGAVSITPSASAQTIQAGYHNGSGQVAAVTFDASKVLTGSTIAGTPGTMPNRGAVSITPGTTNQTIQAGYHSGSGVVQGSPNLLPANIRNGVDIFGVIGNLAGVKLKSIQVIPVSNLFGRYQTAAVTIPTAVDTTKAFILNNVISSERSAPLHGCTAYFRDSTVIELERGSIENSIFYGTGNIYVVEFSEGVTVQSGYSTTNPTITAVDTSKSFIITSTCVKAGSSQVNTADIECNAYFYSPTELRFGRYSEPWKRAWFVVSFT</sequence>
<protein>
    <submittedName>
        <fullName evidence="2">Uncharacterized protein</fullName>
    </submittedName>
</protein>